<dbReference type="STRING" id="1962155.B1813_10100"/>
<dbReference type="SUPFAM" id="SSF52540">
    <property type="entry name" value="P-loop containing nucleoside triphosphate hydrolases"/>
    <property type="match status" value="1"/>
</dbReference>
<keyword evidence="3 8" id="KW-0067">ATP-binding</keyword>
<dbReference type="RefSeq" id="WP_081192319.1">
    <property type="nucleotide sequence ID" value="NZ_MWIH01000005.1"/>
</dbReference>
<keyword evidence="5" id="KW-0813">Transport</keyword>
<reference evidence="8 9" key="1">
    <citation type="submission" date="2017-02" db="EMBL/GenBank/DDBJ databases">
        <title>Draft genome of Saccharomonospora sp. 154.</title>
        <authorList>
            <person name="Alonso-Carmona G.S."/>
            <person name="De La Haba R."/>
            <person name="Vera-Gargallo B."/>
            <person name="Sandoval-Trujillo A.H."/>
            <person name="Ramirez-Duran N."/>
            <person name="Ventosa A."/>
        </authorList>
    </citation>
    <scope>NUCLEOTIDE SEQUENCE [LARGE SCALE GENOMIC DNA]</scope>
    <source>
        <strain evidence="8 9">LRS4.154</strain>
    </source>
</reference>
<dbReference type="InterPro" id="IPR003439">
    <property type="entry name" value="ABC_transporter-like_ATP-bd"/>
</dbReference>
<keyword evidence="9" id="KW-1185">Reference proteome</keyword>
<dbReference type="GO" id="GO:0016887">
    <property type="term" value="F:ATP hydrolysis activity"/>
    <property type="evidence" value="ECO:0007669"/>
    <property type="project" value="InterPro"/>
</dbReference>
<gene>
    <name evidence="8" type="ORF">B1813_10100</name>
</gene>
<evidence type="ECO:0000259" key="7">
    <source>
        <dbReference type="PROSITE" id="PS50893"/>
    </source>
</evidence>
<accession>A0A1V9A803</accession>
<dbReference type="InterPro" id="IPR027417">
    <property type="entry name" value="P-loop_NTPase"/>
</dbReference>
<dbReference type="GO" id="GO:0005524">
    <property type="term" value="F:ATP binding"/>
    <property type="evidence" value="ECO:0007669"/>
    <property type="project" value="UniProtKB-KW"/>
</dbReference>
<keyword evidence="5" id="KW-0029">Amino-acid transport</keyword>
<dbReference type="GO" id="GO:0005886">
    <property type="term" value="C:plasma membrane"/>
    <property type="evidence" value="ECO:0007669"/>
    <property type="project" value="TreeGrafter"/>
</dbReference>
<dbReference type="InterPro" id="IPR018449">
    <property type="entry name" value="NIL_domain"/>
</dbReference>
<evidence type="ECO:0000256" key="5">
    <source>
        <dbReference type="ARBA" id="ARBA00022970"/>
    </source>
</evidence>
<dbReference type="InterPro" id="IPR045865">
    <property type="entry name" value="ACT-like_dom_sf"/>
</dbReference>
<dbReference type="InterPro" id="IPR015854">
    <property type="entry name" value="ABC_transpr_LolD-like"/>
</dbReference>
<evidence type="ECO:0000256" key="3">
    <source>
        <dbReference type="ARBA" id="ARBA00022840"/>
    </source>
</evidence>
<evidence type="ECO:0000313" key="9">
    <source>
        <dbReference type="Proteomes" id="UP000192591"/>
    </source>
</evidence>
<dbReference type="AlphaFoldDB" id="A0A1V9A803"/>
<dbReference type="SMART" id="SM00382">
    <property type="entry name" value="AAA"/>
    <property type="match status" value="1"/>
</dbReference>
<evidence type="ECO:0000256" key="2">
    <source>
        <dbReference type="ARBA" id="ARBA00022741"/>
    </source>
</evidence>
<keyword evidence="6" id="KW-0472">Membrane</keyword>
<dbReference type="Pfam" id="PF09383">
    <property type="entry name" value="NIL"/>
    <property type="match status" value="1"/>
</dbReference>
<dbReference type="InterPro" id="IPR003593">
    <property type="entry name" value="AAA+_ATPase"/>
</dbReference>
<dbReference type="PROSITE" id="PS00211">
    <property type="entry name" value="ABC_TRANSPORTER_1"/>
    <property type="match status" value="1"/>
</dbReference>
<evidence type="ECO:0000313" key="8">
    <source>
        <dbReference type="EMBL" id="OQO93178.1"/>
    </source>
</evidence>
<dbReference type="PROSITE" id="PS50893">
    <property type="entry name" value="ABC_TRANSPORTER_2"/>
    <property type="match status" value="1"/>
</dbReference>
<proteinExistence type="predicted"/>
<dbReference type="GO" id="GO:0006865">
    <property type="term" value="P:amino acid transport"/>
    <property type="evidence" value="ECO:0007669"/>
    <property type="project" value="UniProtKB-KW"/>
</dbReference>
<feature type="domain" description="ABC transporter" evidence="7">
    <location>
        <begin position="2"/>
        <end position="239"/>
    </location>
</feature>
<dbReference type="PANTHER" id="PTHR24220">
    <property type="entry name" value="IMPORT ATP-BINDING PROTEIN"/>
    <property type="match status" value="1"/>
</dbReference>
<dbReference type="SUPFAM" id="SSF55021">
    <property type="entry name" value="ACT-like"/>
    <property type="match status" value="1"/>
</dbReference>
<dbReference type="InterPro" id="IPR017871">
    <property type="entry name" value="ABC_transporter-like_CS"/>
</dbReference>
<evidence type="ECO:0000256" key="1">
    <source>
        <dbReference type="ARBA" id="ARBA00022475"/>
    </source>
</evidence>
<dbReference type="SMART" id="SM00930">
    <property type="entry name" value="NIL"/>
    <property type="match status" value="1"/>
</dbReference>
<dbReference type="PANTHER" id="PTHR24220:SF685">
    <property type="entry name" value="ABC TRANSPORTER RELATED"/>
    <property type="match status" value="1"/>
</dbReference>
<sequence length="334" mass="34815">MITVENVSKSFPSSDTPVTALRDVNLSVSAGSLHGLIGPGGAGKSTLARCVALRERPDRGVVRYDGMDTSRLAGRRLWGAQRQVGVVDPDLLPERTVAGNVAAPLERMGLDPAQRRQRVGTLLDVIGLGRSGSRLPAELSAGQQRRVAVARALATAPSVLLADEPTEGVASEESAAVLSVLDRARAELGATVVLTTRDADVARRVCDEVALLDRGRVVESGTLLTLLGKPGSPLAEALLPRVATARAQLSGYDRAVDVVLVGFAAVGALLPEASARFDVDFDTIGGGLTRLGDTPVARFRLGVEGQRADAALAWMAERGAHVSTPLFGLRDAAA</sequence>
<dbReference type="EMBL" id="MWIH01000005">
    <property type="protein sequence ID" value="OQO93178.1"/>
    <property type="molecule type" value="Genomic_DNA"/>
</dbReference>
<keyword evidence="2" id="KW-0547">Nucleotide-binding</keyword>
<protein>
    <submittedName>
        <fullName evidence="8">ABC transporter ATP-binding protein</fullName>
    </submittedName>
</protein>
<dbReference type="Gene3D" id="3.40.50.300">
    <property type="entry name" value="P-loop containing nucleotide triphosphate hydrolases"/>
    <property type="match status" value="1"/>
</dbReference>
<comment type="caution">
    <text evidence="8">The sequence shown here is derived from an EMBL/GenBank/DDBJ whole genome shotgun (WGS) entry which is preliminary data.</text>
</comment>
<keyword evidence="4" id="KW-1278">Translocase</keyword>
<dbReference type="Pfam" id="PF00005">
    <property type="entry name" value="ABC_tran"/>
    <property type="match status" value="1"/>
</dbReference>
<evidence type="ECO:0000256" key="4">
    <source>
        <dbReference type="ARBA" id="ARBA00022967"/>
    </source>
</evidence>
<organism evidence="8 9">
    <name type="scientific">Saccharomonospora piscinae</name>
    <dbReference type="NCBI Taxonomy" id="687388"/>
    <lineage>
        <taxon>Bacteria</taxon>
        <taxon>Bacillati</taxon>
        <taxon>Actinomycetota</taxon>
        <taxon>Actinomycetes</taxon>
        <taxon>Pseudonocardiales</taxon>
        <taxon>Pseudonocardiaceae</taxon>
        <taxon>Saccharomonospora</taxon>
    </lineage>
</organism>
<name>A0A1V9A803_SACPI</name>
<evidence type="ECO:0000256" key="6">
    <source>
        <dbReference type="ARBA" id="ARBA00023136"/>
    </source>
</evidence>
<dbReference type="Proteomes" id="UP000192591">
    <property type="component" value="Unassembled WGS sequence"/>
</dbReference>
<dbReference type="GO" id="GO:0022857">
    <property type="term" value="F:transmembrane transporter activity"/>
    <property type="evidence" value="ECO:0007669"/>
    <property type="project" value="TreeGrafter"/>
</dbReference>
<keyword evidence="1" id="KW-1003">Cell membrane</keyword>